<gene>
    <name evidence="11" type="ORF">CVLEPA_LOCUS23299</name>
</gene>
<evidence type="ECO:0000256" key="6">
    <source>
        <dbReference type="ARBA" id="ARBA00047790"/>
    </source>
</evidence>
<evidence type="ECO:0000256" key="8">
    <source>
        <dbReference type="SAM" id="Coils"/>
    </source>
</evidence>
<evidence type="ECO:0000256" key="2">
    <source>
        <dbReference type="ARBA" id="ARBA00022692"/>
    </source>
</evidence>
<feature type="compositionally biased region" description="Basic and acidic residues" evidence="9">
    <location>
        <begin position="531"/>
        <end position="543"/>
    </location>
</feature>
<feature type="transmembrane region" description="Helical" evidence="7">
    <location>
        <begin position="207"/>
        <end position="232"/>
    </location>
</feature>
<dbReference type="EC" id="2.3.1.225" evidence="7"/>
<protein>
    <recommendedName>
        <fullName evidence="7">Palmitoyltransferase</fullName>
        <ecNumber evidence="7">2.3.1.225</ecNumber>
    </recommendedName>
</protein>
<reference evidence="11 12" key="1">
    <citation type="submission" date="2024-02" db="EMBL/GenBank/DDBJ databases">
        <authorList>
            <person name="Daric V."/>
            <person name="Darras S."/>
        </authorList>
    </citation>
    <scope>NUCLEOTIDE SEQUENCE [LARGE SCALE GENOMIC DNA]</scope>
</reference>
<feature type="transmembrane region" description="Helical" evidence="7">
    <location>
        <begin position="29"/>
        <end position="49"/>
    </location>
</feature>
<feature type="compositionally biased region" description="Basic and acidic residues" evidence="9">
    <location>
        <begin position="730"/>
        <end position="759"/>
    </location>
</feature>
<feature type="compositionally biased region" description="Polar residues" evidence="9">
    <location>
        <begin position="705"/>
        <end position="714"/>
    </location>
</feature>
<evidence type="ECO:0000256" key="5">
    <source>
        <dbReference type="ARBA" id="ARBA00023463"/>
    </source>
</evidence>
<feature type="region of interest" description="Disordered" evidence="9">
    <location>
        <begin position="804"/>
        <end position="848"/>
    </location>
</feature>
<dbReference type="Proteomes" id="UP001642483">
    <property type="component" value="Unassembled WGS sequence"/>
</dbReference>
<dbReference type="PANTHER" id="PTHR12349">
    <property type="entry name" value="ANKYRIN REPEAT AND LEM DOMAIN-CONTAINING PROTEIN 2"/>
    <property type="match status" value="1"/>
</dbReference>
<name>A0ABP0GG08_CLALP</name>
<keyword evidence="12" id="KW-1185">Reference proteome</keyword>
<dbReference type="InterPro" id="IPR001594">
    <property type="entry name" value="Palmitoyltrfase_DHHC"/>
</dbReference>
<comment type="subcellular location">
    <subcellularLocation>
        <location evidence="1">Membrane</location>
        <topology evidence="1">Multi-pass membrane protein</topology>
    </subcellularLocation>
</comment>
<dbReference type="EMBL" id="CAWYQH010000119">
    <property type="protein sequence ID" value="CAK8690716.1"/>
    <property type="molecule type" value="Genomic_DNA"/>
</dbReference>
<keyword evidence="2 7" id="KW-0812">Transmembrane</keyword>
<feature type="compositionally biased region" description="Basic residues" evidence="9">
    <location>
        <begin position="760"/>
        <end position="772"/>
    </location>
</feature>
<feature type="transmembrane region" description="Helical" evidence="7">
    <location>
        <begin position="163"/>
        <end position="187"/>
    </location>
</feature>
<evidence type="ECO:0000256" key="4">
    <source>
        <dbReference type="ARBA" id="ARBA00023136"/>
    </source>
</evidence>
<keyword evidence="7" id="KW-0808">Transferase</keyword>
<feature type="compositionally biased region" description="Basic and acidic residues" evidence="9">
    <location>
        <begin position="497"/>
        <end position="513"/>
    </location>
</feature>
<dbReference type="Pfam" id="PF01529">
    <property type="entry name" value="DHHC"/>
    <property type="match status" value="1"/>
</dbReference>
<evidence type="ECO:0000256" key="7">
    <source>
        <dbReference type="RuleBase" id="RU079119"/>
    </source>
</evidence>
<evidence type="ECO:0000313" key="12">
    <source>
        <dbReference type="Proteomes" id="UP001642483"/>
    </source>
</evidence>
<evidence type="ECO:0000259" key="10">
    <source>
        <dbReference type="Pfam" id="PF01529"/>
    </source>
</evidence>
<evidence type="ECO:0000256" key="1">
    <source>
        <dbReference type="ARBA" id="ARBA00004141"/>
    </source>
</evidence>
<keyword evidence="3 7" id="KW-1133">Transmembrane helix</keyword>
<proteinExistence type="inferred from homology"/>
<comment type="catalytic activity">
    <reaction evidence="6">
        <text>L-cysteinyl-[protein] + hexadecanoyl-CoA = S-hexadecanoyl-L-cysteinyl-[protein] + CoA</text>
        <dbReference type="Rhea" id="RHEA:36683"/>
        <dbReference type="Rhea" id="RHEA-COMP:10131"/>
        <dbReference type="Rhea" id="RHEA-COMP:11032"/>
        <dbReference type="ChEBI" id="CHEBI:29950"/>
        <dbReference type="ChEBI" id="CHEBI:57287"/>
        <dbReference type="ChEBI" id="CHEBI:57379"/>
        <dbReference type="ChEBI" id="CHEBI:74151"/>
        <dbReference type="EC" id="2.3.1.225"/>
    </reaction>
    <physiologicalReaction direction="left-to-right" evidence="6">
        <dbReference type="Rhea" id="RHEA:36684"/>
    </physiologicalReaction>
</comment>
<sequence length="848" mass="95170">MCITNSLHVFPIIMKIENLKMGKMNLKKYFPAALATSLLIGVSALFFAFPGRKMLVEVSPWIVVYVAIIYTYSLINFIMAGMKNPGVFAKRSEPEDDEDDFRAPVHITALIQNVSVRMKWCSTCKFYRPPRVSHCSACNNCIEKFDHHCPWINNCIGRRNYRYFFTFLLTLSLHMVNTFAVSLWFIIRNSASAIPAPTYDVFVGISIFLLVIVFLLFIPVIGLTVFHITLVIRGRTTNEQVTGKFRNGINPFDEGCVNNCAKTFCVSEAPNYVTYTPTDLSRLTTDTPYKKQQPTSSSMVVIRVQENGSMQPVTVLDKDNSFEEIPLEALSQDTEAPPPPPTVATYLRPDFVQSDQCQRATMEIGDIEMNRMDPEVRIVNANRKAPDHNGRKEFDPNRFRAKVTVIKSQDDHSAQVVNSGANHIDDDTWSAGSSFNRGRHDGNAFSSKSNLSLSDSIFKRISGSQSFGKSHGSMSSLNNQLDLSSCSEYDGEDEEELSSRKGSRAEEAYEKLLRTSQEQQSKESSQIPSKSADHSKMTSKQDSKLLQMQSQNNSNNAEHLTTYTDNSWKANGHSNRRRKRSSGKTTGDYDNVNSLWLPPRPRNMPLVTDVNAINLNNSNSTDGVQQTATLKSPDGYDVRQIRNHVINSEKVNLELDAHLREAEFQVKEAEREMQKYRDDHLSSSATFSDSGCELTVQAAAEEIPPSSNTSIKNSPSHKRNSIETLGNGTDIKDFTEYPPEKFQRTTKSSEVRIRTDKSKRDKKSPTRSKTRPRTTPATKQQMLLIGMQKYERLPTAGHVSSIVGRFEQGATNQPPDEDTGHEKLSNGSALARRALGHPTLETETLISN</sequence>
<keyword evidence="7" id="KW-0012">Acyltransferase</keyword>
<evidence type="ECO:0000313" key="11">
    <source>
        <dbReference type="EMBL" id="CAK8690716.1"/>
    </source>
</evidence>
<evidence type="ECO:0000256" key="9">
    <source>
        <dbReference type="SAM" id="MobiDB-lite"/>
    </source>
</evidence>
<keyword evidence="8" id="KW-0175">Coiled coil</keyword>
<feature type="compositionally biased region" description="Polar residues" evidence="9">
    <location>
        <begin position="557"/>
        <end position="573"/>
    </location>
</feature>
<accession>A0ABP0GG08</accession>
<feature type="region of interest" description="Disordered" evidence="9">
    <location>
        <begin position="700"/>
        <end position="780"/>
    </location>
</feature>
<feature type="domain" description="Palmitoyltransferase DHHC" evidence="10">
    <location>
        <begin position="117"/>
        <end position="242"/>
    </location>
</feature>
<dbReference type="PROSITE" id="PS50216">
    <property type="entry name" value="DHHC"/>
    <property type="match status" value="1"/>
</dbReference>
<feature type="region of interest" description="Disordered" evidence="9">
    <location>
        <begin position="485"/>
        <end position="596"/>
    </location>
</feature>
<evidence type="ECO:0000256" key="3">
    <source>
        <dbReference type="ARBA" id="ARBA00022989"/>
    </source>
</evidence>
<feature type="compositionally biased region" description="Low complexity" evidence="9">
    <location>
        <begin position="516"/>
        <end position="530"/>
    </location>
</feature>
<dbReference type="PANTHER" id="PTHR12349:SF2">
    <property type="entry name" value="PALMITOYLTRANSFERASE ZDHHC8"/>
    <property type="match status" value="1"/>
</dbReference>
<comment type="domain">
    <text evidence="7">The DHHC domain is required for palmitoyltransferase activity.</text>
</comment>
<organism evidence="11 12">
    <name type="scientific">Clavelina lepadiformis</name>
    <name type="common">Light-bulb sea squirt</name>
    <name type="synonym">Ascidia lepadiformis</name>
    <dbReference type="NCBI Taxonomy" id="159417"/>
    <lineage>
        <taxon>Eukaryota</taxon>
        <taxon>Metazoa</taxon>
        <taxon>Chordata</taxon>
        <taxon>Tunicata</taxon>
        <taxon>Ascidiacea</taxon>
        <taxon>Aplousobranchia</taxon>
        <taxon>Clavelinidae</taxon>
        <taxon>Clavelina</taxon>
    </lineage>
</organism>
<comment type="similarity">
    <text evidence="5">Belongs to the DHHC palmitoyltransferase family. ERF2/ZDHHC9 subfamily.</text>
</comment>
<comment type="caution">
    <text evidence="11">The sequence shown here is derived from an EMBL/GenBank/DDBJ whole genome shotgun (WGS) entry which is preliminary data.</text>
</comment>
<keyword evidence="4 7" id="KW-0472">Membrane</keyword>
<feature type="coiled-coil region" evidence="8">
    <location>
        <begin position="652"/>
        <end position="679"/>
    </location>
</feature>
<feature type="transmembrane region" description="Helical" evidence="7">
    <location>
        <begin position="61"/>
        <end position="82"/>
    </location>
</feature>